<reference evidence="1 2" key="1">
    <citation type="submission" date="2017-11" db="EMBL/GenBank/DDBJ databases">
        <title>Genomic Encyclopedia of Archaeal and Bacterial Type Strains, Phase II (KMG-II): From Individual Species to Whole Genera.</title>
        <authorList>
            <person name="Goeker M."/>
        </authorList>
    </citation>
    <scope>NUCLEOTIDE SEQUENCE [LARGE SCALE GENOMIC DNA]</scope>
    <source>
        <strain evidence="1 2">DSM 25478</strain>
    </source>
</reference>
<proteinExistence type="predicted"/>
<protein>
    <submittedName>
        <fullName evidence="1">Uncharacterized protein</fullName>
    </submittedName>
</protein>
<evidence type="ECO:0000313" key="1">
    <source>
        <dbReference type="EMBL" id="PJJ77497.1"/>
    </source>
</evidence>
<keyword evidence="2" id="KW-1185">Reference proteome</keyword>
<comment type="caution">
    <text evidence="1">The sequence shown here is derived from an EMBL/GenBank/DDBJ whole genome shotgun (WGS) entry which is preliminary data.</text>
</comment>
<dbReference type="AlphaFoldDB" id="A0A2M9D027"/>
<sequence length="320" mass="34212">MTYVIYATVRTPEVPERPVLDSRRIWLESLDGTQQIDFPTDRRTRRLRLLRGMQGAGVPPIDLTTGVVPGTAGGFVEDVTTAARPMLLPFAVRTRDQAQQWEAVQALRDLTDPTKGMTRDGNFRLVCSSASGVRQLTLAYRSGLEGHDLANPRYDELVLDVVAMDPFARDREERSLEFFLGTGAPFLDGPAGAGGLWGSIGLAPSTVIGEGMAVAMDSTIPFYPTISITGPADSVLITADSGLRIDVPAGVPAGSTLVIVTDPRGKSTRLDGALAAGRVARGSLYRPFVPGTNVIDVTAPGATSATRLALSWRGGYRSLW</sequence>
<dbReference type="OrthoDB" id="5143429at2"/>
<dbReference type="Proteomes" id="UP000231693">
    <property type="component" value="Unassembled WGS sequence"/>
</dbReference>
<dbReference type="RefSeq" id="WP_100421871.1">
    <property type="nucleotide sequence ID" value="NZ_BOOX01000003.1"/>
</dbReference>
<accession>A0A2M9D027</accession>
<evidence type="ECO:0000313" key="2">
    <source>
        <dbReference type="Proteomes" id="UP000231693"/>
    </source>
</evidence>
<name>A0A2M9D027_9CELL</name>
<organism evidence="1 2">
    <name type="scientific">Sediminihabitans luteus</name>
    <dbReference type="NCBI Taxonomy" id="1138585"/>
    <lineage>
        <taxon>Bacteria</taxon>
        <taxon>Bacillati</taxon>
        <taxon>Actinomycetota</taxon>
        <taxon>Actinomycetes</taxon>
        <taxon>Micrococcales</taxon>
        <taxon>Cellulomonadaceae</taxon>
        <taxon>Sediminihabitans</taxon>
    </lineage>
</organism>
<gene>
    <name evidence="1" type="ORF">CLV28_0716</name>
</gene>
<dbReference type="EMBL" id="PGFE01000001">
    <property type="protein sequence ID" value="PJJ77497.1"/>
    <property type="molecule type" value="Genomic_DNA"/>
</dbReference>